<accession>A0ABR1PQI2</accession>
<dbReference type="Proteomes" id="UP001430848">
    <property type="component" value="Unassembled WGS sequence"/>
</dbReference>
<dbReference type="InterPro" id="IPR050565">
    <property type="entry name" value="LYPA1-2/EST-like"/>
</dbReference>
<dbReference type="InterPro" id="IPR003140">
    <property type="entry name" value="PLipase/COase/thioEstase"/>
</dbReference>
<keyword evidence="14" id="KW-1185">Reference proteome</keyword>
<reference evidence="13 14" key="1">
    <citation type="submission" date="2024-02" db="EMBL/GenBank/DDBJ databases">
        <title>De novo assembly and annotation of 12 fungi associated with fruit tree decline syndrome in Ontario, Canada.</title>
        <authorList>
            <person name="Sulman M."/>
            <person name="Ellouze W."/>
            <person name="Ilyukhin E."/>
        </authorList>
    </citation>
    <scope>NUCLEOTIDE SEQUENCE [LARGE SCALE GENOMIC DNA]</scope>
    <source>
        <strain evidence="13 14">M169</strain>
    </source>
</reference>
<dbReference type="InterPro" id="IPR054505">
    <property type="entry name" value="Myb_DNA-bind_8"/>
</dbReference>
<keyword evidence="6" id="KW-0443">Lipid metabolism</keyword>
<feature type="domain" description="Myb-like DNA-binding" evidence="12">
    <location>
        <begin position="276"/>
        <end position="318"/>
    </location>
</feature>
<keyword evidence="4" id="KW-0719">Serine esterase</keyword>
<dbReference type="Gene3D" id="3.40.50.1820">
    <property type="entry name" value="alpha/beta hydrolase"/>
    <property type="match status" value="1"/>
</dbReference>
<keyword evidence="6" id="KW-0276">Fatty acid metabolism</keyword>
<evidence type="ECO:0000256" key="10">
    <source>
        <dbReference type="SAM" id="MobiDB-lite"/>
    </source>
</evidence>
<feature type="compositionally biased region" description="Basic and acidic residues" evidence="10">
    <location>
        <begin position="369"/>
        <end position="387"/>
    </location>
</feature>
<dbReference type="SUPFAM" id="SSF53474">
    <property type="entry name" value="alpha/beta-Hydrolases"/>
    <property type="match status" value="1"/>
</dbReference>
<dbReference type="EMBL" id="JAKNSF020000001">
    <property type="protein sequence ID" value="KAK7742746.1"/>
    <property type="molecule type" value="Genomic_DNA"/>
</dbReference>
<evidence type="ECO:0000256" key="2">
    <source>
        <dbReference type="ARBA" id="ARBA00012423"/>
    </source>
</evidence>
<evidence type="ECO:0000256" key="4">
    <source>
        <dbReference type="ARBA" id="ARBA00022487"/>
    </source>
</evidence>
<dbReference type="PANTHER" id="PTHR10655:SF17">
    <property type="entry name" value="LYSOPHOSPHOLIPASE-LIKE PROTEIN 1"/>
    <property type="match status" value="1"/>
</dbReference>
<comment type="caution">
    <text evidence="13">The sequence shown here is derived from an EMBL/GenBank/DDBJ whole genome shotgun (WGS) entry which is preliminary data.</text>
</comment>
<evidence type="ECO:0000259" key="11">
    <source>
        <dbReference type="Pfam" id="PF02230"/>
    </source>
</evidence>
<sequence>MALRYTQPLIFPAVKSHTATVIFAHGLGDTGHGWASAVENWRRRQRLDEVKFILPHAPTIPITCNGGFRMPGWFDIKVLDGSVESMRENEDAEGIRTSADYLLSLVQSEIDAGIPADRIVLGGFSQGGAMSIYTGLTAKFKFAGIVALSSWLLLSKTFREVLSAGPKMNDNTPILMCHGNSDPLVRPELNMLSYQVLNTLGLNVTRKVYEGLAHSASLEELDDVEAFLKEKLPATGDKAGASTDGDGKSELPSDRPSFPEESIKMASTKDSTTLNEAQTNFLALLMRNIKSKPDIDFDAVAAELGITPKSTRERFRLLSIKMGWKDGPSTPKKPTGVTKRTSAKIGSAKKGGKGKVEPATPGGGDDSDAEPKKDCDSDENVKDEGEA</sequence>
<keyword evidence="5" id="KW-0378">Hydrolase</keyword>
<evidence type="ECO:0000256" key="6">
    <source>
        <dbReference type="ARBA" id="ARBA00022832"/>
    </source>
</evidence>
<organism evidence="13 14">
    <name type="scientific">Diaporthe eres</name>
    <name type="common">Phomopsis oblonga</name>
    <dbReference type="NCBI Taxonomy" id="83184"/>
    <lineage>
        <taxon>Eukaryota</taxon>
        <taxon>Fungi</taxon>
        <taxon>Dikarya</taxon>
        <taxon>Ascomycota</taxon>
        <taxon>Pezizomycotina</taxon>
        <taxon>Sordariomycetes</taxon>
        <taxon>Sordariomycetidae</taxon>
        <taxon>Diaporthales</taxon>
        <taxon>Diaporthaceae</taxon>
        <taxon>Diaporthe</taxon>
        <taxon>Diaporthe eres species complex</taxon>
    </lineage>
</organism>
<evidence type="ECO:0000256" key="5">
    <source>
        <dbReference type="ARBA" id="ARBA00022801"/>
    </source>
</evidence>
<evidence type="ECO:0000313" key="13">
    <source>
        <dbReference type="EMBL" id="KAK7742746.1"/>
    </source>
</evidence>
<evidence type="ECO:0000256" key="7">
    <source>
        <dbReference type="ARBA" id="ARBA00029392"/>
    </source>
</evidence>
<dbReference type="PANTHER" id="PTHR10655">
    <property type="entry name" value="LYSOPHOSPHOLIPASE-RELATED"/>
    <property type="match status" value="1"/>
</dbReference>
<evidence type="ECO:0000256" key="9">
    <source>
        <dbReference type="ARBA" id="ARBA00047337"/>
    </source>
</evidence>
<dbReference type="InterPro" id="IPR029058">
    <property type="entry name" value="AB_hydrolase_fold"/>
</dbReference>
<proteinExistence type="inferred from homology"/>
<evidence type="ECO:0000313" key="14">
    <source>
        <dbReference type="Proteomes" id="UP001430848"/>
    </source>
</evidence>
<name>A0ABR1PQI2_DIAER</name>
<feature type="compositionally biased region" description="Basic and acidic residues" evidence="10">
    <location>
        <begin position="245"/>
        <end position="260"/>
    </location>
</feature>
<feature type="region of interest" description="Disordered" evidence="10">
    <location>
        <begin position="323"/>
        <end position="387"/>
    </location>
</feature>
<gene>
    <name evidence="13" type="ORF">SLS63_000312</name>
</gene>
<feature type="region of interest" description="Disordered" evidence="10">
    <location>
        <begin position="235"/>
        <end position="260"/>
    </location>
</feature>
<dbReference type="Pfam" id="PF22980">
    <property type="entry name" value="Myb_DNA-bind_8"/>
    <property type="match status" value="1"/>
</dbReference>
<evidence type="ECO:0000256" key="1">
    <source>
        <dbReference type="ARBA" id="ARBA00006499"/>
    </source>
</evidence>
<dbReference type="Pfam" id="PF02230">
    <property type="entry name" value="Abhydrolase_2"/>
    <property type="match status" value="1"/>
</dbReference>
<evidence type="ECO:0000259" key="12">
    <source>
        <dbReference type="Pfam" id="PF22980"/>
    </source>
</evidence>
<comment type="similarity">
    <text evidence="1">Belongs to the AB hydrolase superfamily. AB hydrolase 2 family.</text>
</comment>
<comment type="function">
    <text evidence="7">Hydrolyzes fatty acids from S-acylated cysteine residues in proteins with a strong preference for palmitoylated G-alpha proteins over other acyl substrates. Mediates the deacylation of G-alpha proteins such as GPA1 in vivo, but has weak or no activity toward palmitoylated Ras proteins. Has weak lysophospholipase activity in vitro; however such activity may not exist in vivo.</text>
</comment>
<evidence type="ECO:0000256" key="3">
    <source>
        <dbReference type="ARBA" id="ARBA00014923"/>
    </source>
</evidence>
<dbReference type="EC" id="3.1.2.22" evidence="2"/>
<feature type="domain" description="Phospholipase/carboxylesterase/thioesterase" evidence="11">
    <location>
        <begin position="10"/>
        <end position="229"/>
    </location>
</feature>
<comment type="catalytic activity">
    <reaction evidence="9">
        <text>S-hexadecanoyl-L-cysteinyl-[protein] + H2O = L-cysteinyl-[protein] + hexadecanoate + H(+)</text>
        <dbReference type="Rhea" id="RHEA:19233"/>
        <dbReference type="Rhea" id="RHEA-COMP:10131"/>
        <dbReference type="Rhea" id="RHEA-COMP:11032"/>
        <dbReference type="ChEBI" id="CHEBI:7896"/>
        <dbReference type="ChEBI" id="CHEBI:15377"/>
        <dbReference type="ChEBI" id="CHEBI:15378"/>
        <dbReference type="ChEBI" id="CHEBI:29950"/>
        <dbReference type="ChEBI" id="CHEBI:74151"/>
        <dbReference type="EC" id="3.1.2.22"/>
    </reaction>
</comment>
<evidence type="ECO:0000256" key="8">
    <source>
        <dbReference type="ARBA" id="ARBA00031195"/>
    </source>
</evidence>
<protein>
    <recommendedName>
        <fullName evidence="3">Acyl-protein thioesterase 1</fullName>
        <ecNumber evidence="2">3.1.2.22</ecNumber>
    </recommendedName>
    <alternativeName>
        <fullName evidence="8">Palmitoyl-protein hydrolase</fullName>
    </alternativeName>
</protein>